<sequence>MSIQVLNDPNKGIIKCEKLINGLQTINFNQINNQIQFDNYSVNDTYYIDTSTGKTNMLFDINQLEGMKLKDFTITNLNSDVVEVQNKLTINSMDIYINMNALIRQSQAFKISIENINMNLIVKAQQITNLQEFQQNQLNVNKEFTDKFTQQANQNLIFMNEFEDHLTRIQNSELFQASQLLMNTELQNNYQILLNKTIVYDSNFVIQDELNNKISDKVKEHQERLDVIGPCVHKINDDYVTHSEITGFASEGSIIGLSASIAVLQTQCIAMDVGIAAAQSTATAAAATGAANSGLISTLQSQVVKLEGDSAMLTSDMATVKSEQTTIKVDAAQVATDLKKFKLTQGFADASLQGQITDLQVEKADKETTYTKLEVDAYFVAQTDTNNQLNGGILQLGSSKADQITTYSISDVDSKLTLKANVVDVNTSLGLKSDKTYVDTGFNLYGSQLTILKTRADNVDILNTTQNTNITNLQNSTTTLNNGMTTAFSRLQVIDNLNTQQSNSIVSLTNDNTINKTDISTLKTSDTKQNTDISALQTRCINIETLNTTQTNDIVALKTRCVDIETLNTTQDSIIEIHTGNFGQINDNFTDVWGRLDKIETTDLEGVTRRLDLLDVNVGDMMPTVDFNNKWRMNEAVPKIAVLENDNTTNKTNIANLTTRANEQDQTNLTFGSKITTLQTDNTKNKNDIYNINNNVITIGNSVQAINTRVTNLETFVYNFATSGPGWDKIGDTVWCYGTCQIGGGGQIWVNYAVTMLDVKSYQVTVKRGGSSGGGCDVLYGEPELGRMKITHDYASNAYVDWINWEVRGKWR</sequence>
<dbReference type="EMBL" id="CAXDID020000107">
    <property type="protein sequence ID" value="CAL6028395.1"/>
    <property type="molecule type" value="Genomic_DNA"/>
</dbReference>
<keyword evidence="3" id="KW-1185">Reference proteome</keyword>
<protein>
    <submittedName>
        <fullName evidence="1">Golgin subfamily B member 1-like</fullName>
    </submittedName>
    <submittedName>
        <fullName evidence="2">Golgin_subfamily B member 1-like</fullName>
    </submittedName>
</protein>
<organism evidence="1">
    <name type="scientific">Hexamita inflata</name>
    <dbReference type="NCBI Taxonomy" id="28002"/>
    <lineage>
        <taxon>Eukaryota</taxon>
        <taxon>Metamonada</taxon>
        <taxon>Diplomonadida</taxon>
        <taxon>Hexamitidae</taxon>
        <taxon>Hexamitinae</taxon>
        <taxon>Hexamita</taxon>
    </lineage>
</organism>
<gene>
    <name evidence="2" type="ORF">HINF_LOCUS31785</name>
    <name evidence="1" type="ORF">HINF_LOCUS41231</name>
</gene>
<evidence type="ECO:0000313" key="3">
    <source>
        <dbReference type="Proteomes" id="UP001642409"/>
    </source>
</evidence>
<evidence type="ECO:0000313" key="1">
    <source>
        <dbReference type="EMBL" id="CAI9953586.1"/>
    </source>
</evidence>
<name>A0AA86QAU8_9EUKA</name>
<reference evidence="1" key="1">
    <citation type="submission" date="2023-06" db="EMBL/GenBank/DDBJ databases">
        <authorList>
            <person name="Kurt Z."/>
        </authorList>
    </citation>
    <scope>NUCLEOTIDE SEQUENCE</scope>
</reference>
<proteinExistence type="predicted"/>
<reference evidence="2 3" key="2">
    <citation type="submission" date="2024-07" db="EMBL/GenBank/DDBJ databases">
        <authorList>
            <person name="Akdeniz Z."/>
        </authorList>
    </citation>
    <scope>NUCLEOTIDE SEQUENCE [LARGE SCALE GENOMIC DNA]</scope>
</reference>
<dbReference type="EMBL" id="CATOUU010000840">
    <property type="protein sequence ID" value="CAI9953586.1"/>
    <property type="molecule type" value="Genomic_DNA"/>
</dbReference>
<accession>A0AA86QAU8</accession>
<dbReference type="Proteomes" id="UP001642409">
    <property type="component" value="Unassembled WGS sequence"/>
</dbReference>
<dbReference type="AlphaFoldDB" id="A0AA86QAU8"/>
<comment type="caution">
    <text evidence="1">The sequence shown here is derived from an EMBL/GenBank/DDBJ whole genome shotgun (WGS) entry which is preliminary data.</text>
</comment>
<evidence type="ECO:0000313" key="2">
    <source>
        <dbReference type="EMBL" id="CAL6028395.1"/>
    </source>
</evidence>